<keyword evidence="2 6" id="KW-0812">Transmembrane</keyword>
<dbReference type="GO" id="GO:0016020">
    <property type="term" value="C:membrane"/>
    <property type="evidence" value="ECO:0007669"/>
    <property type="project" value="UniProtKB-SubCell"/>
</dbReference>
<dbReference type="PANTHER" id="PTHR33048:SF129">
    <property type="entry name" value="INTEGRAL MEMBRANE PROTEIN-RELATED"/>
    <property type="match status" value="1"/>
</dbReference>
<evidence type="ECO:0000256" key="3">
    <source>
        <dbReference type="ARBA" id="ARBA00022989"/>
    </source>
</evidence>
<dbReference type="AlphaFoldDB" id="A0A6A5KBW3"/>
<dbReference type="PANTHER" id="PTHR33048">
    <property type="entry name" value="PTH11-LIKE INTEGRAL MEMBRANE PROTEIN (AFU_ORTHOLOGUE AFUA_5G11245)"/>
    <property type="match status" value="1"/>
</dbReference>
<gene>
    <name evidence="8" type="ORF">BDW02DRAFT_319281</name>
</gene>
<dbReference type="EMBL" id="ML975296">
    <property type="protein sequence ID" value="KAF1834828.1"/>
    <property type="molecule type" value="Genomic_DNA"/>
</dbReference>
<evidence type="ECO:0000256" key="4">
    <source>
        <dbReference type="ARBA" id="ARBA00023136"/>
    </source>
</evidence>
<dbReference type="InterPro" id="IPR052337">
    <property type="entry name" value="SAT4-like"/>
</dbReference>
<dbReference type="Pfam" id="PF20684">
    <property type="entry name" value="Fung_rhodopsin"/>
    <property type="match status" value="1"/>
</dbReference>
<feature type="transmembrane region" description="Helical" evidence="6">
    <location>
        <begin position="63"/>
        <end position="90"/>
    </location>
</feature>
<feature type="transmembrane region" description="Helical" evidence="6">
    <location>
        <begin position="30"/>
        <end position="51"/>
    </location>
</feature>
<protein>
    <recommendedName>
        <fullName evidence="7">Rhodopsin domain-containing protein</fullName>
    </recommendedName>
</protein>
<feature type="transmembrane region" description="Helical" evidence="6">
    <location>
        <begin position="110"/>
        <end position="131"/>
    </location>
</feature>
<evidence type="ECO:0000256" key="5">
    <source>
        <dbReference type="ARBA" id="ARBA00038359"/>
    </source>
</evidence>
<feature type="domain" description="Rhodopsin" evidence="7">
    <location>
        <begin position="48"/>
        <end position="293"/>
    </location>
</feature>
<name>A0A6A5KBW3_9PLEO</name>
<evidence type="ECO:0000259" key="7">
    <source>
        <dbReference type="Pfam" id="PF20684"/>
    </source>
</evidence>
<comment type="similarity">
    <text evidence="5">Belongs to the SAT4 family.</text>
</comment>
<keyword evidence="9" id="KW-1185">Reference proteome</keyword>
<keyword evidence="4 6" id="KW-0472">Membrane</keyword>
<evidence type="ECO:0000256" key="1">
    <source>
        <dbReference type="ARBA" id="ARBA00004141"/>
    </source>
</evidence>
<feature type="transmembrane region" description="Helical" evidence="6">
    <location>
        <begin position="195"/>
        <end position="216"/>
    </location>
</feature>
<evidence type="ECO:0000256" key="2">
    <source>
        <dbReference type="ARBA" id="ARBA00022692"/>
    </source>
</evidence>
<comment type="subcellular location">
    <subcellularLocation>
        <location evidence="1">Membrane</location>
        <topology evidence="1">Multi-pass membrane protein</topology>
    </subcellularLocation>
</comment>
<proteinExistence type="inferred from homology"/>
<accession>A0A6A5KBW3</accession>
<reference evidence="8" key="1">
    <citation type="submission" date="2020-01" db="EMBL/GenBank/DDBJ databases">
        <authorList>
            <consortium name="DOE Joint Genome Institute"/>
            <person name="Haridas S."/>
            <person name="Albert R."/>
            <person name="Binder M."/>
            <person name="Bloem J."/>
            <person name="Labutti K."/>
            <person name="Salamov A."/>
            <person name="Andreopoulos B."/>
            <person name="Baker S.E."/>
            <person name="Barry K."/>
            <person name="Bills G."/>
            <person name="Bluhm B.H."/>
            <person name="Cannon C."/>
            <person name="Castanera R."/>
            <person name="Culley D.E."/>
            <person name="Daum C."/>
            <person name="Ezra D."/>
            <person name="Gonzalez J.B."/>
            <person name="Henrissat B."/>
            <person name="Kuo A."/>
            <person name="Liang C."/>
            <person name="Lipzen A."/>
            <person name="Lutzoni F."/>
            <person name="Magnuson J."/>
            <person name="Mondo S."/>
            <person name="Nolan M."/>
            <person name="Ohm R."/>
            <person name="Pangilinan J."/>
            <person name="Park H.-J."/>
            <person name="Ramirez L."/>
            <person name="Alfaro M."/>
            <person name="Sun H."/>
            <person name="Tritt A."/>
            <person name="Yoshinaga Y."/>
            <person name="Zwiers L.-H."/>
            <person name="Turgeon B.G."/>
            <person name="Goodwin S.B."/>
            <person name="Spatafora J.W."/>
            <person name="Crous P.W."/>
            <person name="Grigoriev I.V."/>
        </authorList>
    </citation>
    <scope>NUCLEOTIDE SEQUENCE</scope>
    <source>
        <strain evidence="8">P77</strain>
    </source>
</reference>
<sequence>MAGDFLHLDIATIAQWPNSSSTYLASRGWFPVYCATLSVFSSAIVFTRIYLQLRKRSVGFVAEYTLVITGWIFGVVLAVVCTLGTQHYGFDRHIWDVPPILYNSAALIQWLSQGAFILSTCFTKISVLCCLRRLNYPYSTSFMRIIYGSVLFIACNTFADVLVLTFQCQPVSSSWTVPDSASTISRSCINKSNYYIVNGLLTSFTTVYTIIMPGLVLSRVPMTKLQRIGLRCVLVGSFCVIGAGIARTVALHRLATSPNGDATWNGFNVFLFANLEAQLGLLFASLPFIHRLLPSHLNPFGQRNTASLTPLPLREPSPEPAFEFPTSPPGTIRPSIEMTYERYTQGAFGPPVPPKDLGGWLEMYRRDHGEITRGSALDA</sequence>
<evidence type="ECO:0000313" key="9">
    <source>
        <dbReference type="Proteomes" id="UP000800040"/>
    </source>
</evidence>
<feature type="transmembrane region" description="Helical" evidence="6">
    <location>
        <begin position="228"/>
        <end position="249"/>
    </location>
</feature>
<evidence type="ECO:0000313" key="8">
    <source>
        <dbReference type="EMBL" id="KAF1834828.1"/>
    </source>
</evidence>
<dbReference type="OrthoDB" id="4525788at2759"/>
<feature type="transmembrane region" description="Helical" evidence="6">
    <location>
        <begin position="143"/>
        <end position="166"/>
    </location>
</feature>
<organism evidence="8 9">
    <name type="scientific">Decorospora gaudefroyi</name>
    <dbReference type="NCBI Taxonomy" id="184978"/>
    <lineage>
        <taxon>Eukaryota</taxon>
        <taxon>Fungi</taxon>
        <taxon>Dikarya</taxon>
        <taxon>Ascomycota</taxon>
        <taxon>Pezizomycotina</taxon>
        <taxon>Dothideomycetes</taxon>
        <taxon>Pleosporomycetidae</taxon>
        <taxon>Pleosporales</taxon>
        <taxon>Pleosporineae</taxon>
        <taxon>Pleosporaceae</taxon>
        <taxon>Decorospora</taxon>
    </lineage>
</organism>
<dbReference type="Proteomes" id="UP000800040">
    <property type="component" value="Unassembled WGS sequence"/>
</dbReference>
<feature type="transmembrane region" description="Helical" evidence="6">
    <location>
        <begin position="269"/>
        <end position="289"/>
    </location>
</feature>
<dbReference type="InterPro" id="IPR049326">
    <property type="entry name" value="Rhodopsin_dom_fungi"/>
</dbReference>
<evidence type="ECO:0000256" key="6">
    <source>
        <dbReference type="SAM" id="Phobius"/>
    </source>
</evidence>
<keyword evidence="3 6" id="KW-1133">Transmembrane helix</keyword>